<evidence type="ECO:0000256" key="7">
    <source>
        <dbReference type="ARBA" id="ARBA00023030"/>
    </source>
</evidence>
<dbReference type="GO" id="GO:0005615">
    <property type="term" value="C:extracellular space"/>
    <property type="evidence" value="ECO:0007669"/>
    <property type="project" value="TreeGrafter"/>
</dbReference>
<keyword evidence="6" id="KW-0221">Differentiation</keyword>
<dbReference type="GO" id="GO:0008083">
    <property type="term" value="F:growth factor activity"/>
    <property type="evidence" value="ECO:0007669"/>
    <property type="project" value="UniProtKB-KW"/>
</dbReference>
<gene>
    <name evidence="13" type="ORF">BLA29_006329</name>
</gene>
<proteinExistence type="inferred from homology"/>
<dbReference type="InterPro" id="IPR001839">
    <property type="entry name" value="TGF-b_C"/>
</dbReference>
<dbReference type="OrthoDB" id="5987191at2759"/>
<dbReference type="EMBL" id="MUJZ01032968">
    <property type="protein sequence ID" value="OTF77359.1"/>
    <property type="molecule type" value="Genomic_DNA"/>
</dbReference>
<dbReference type="InterPro" id="IPR029034">
    <property type="entry name" value="Cystine-knot_cytokine"/>
</dbReference>
<evidence type="ECO:0000256" key="8">
    <source>
        <dbReference type="ARBA" id="ARBA00023157"/>
    </source>
</evidence>
<evidence type="ECO:0000256" key="2">
    <source>
        <dbReference type="ARBA" id="ARBA00006656"/>
    </source>
</evidence>
<dbReference type="Pfam" id="PF00019">
    <property type="entry name" value="TGF_beta"/>
    <property type="match status" value="1"/>
</dbReference>
<dbReference type="InterPro" id="IPR017948">
    <property type="entry name" value="TGFb_CS"/>
</dbReference>
<evidence type="ECO:0000256" key="10">
    <source>
        <dbReference type="RuleBase" id="RU000354"/>
    </source>
</evidence>
<evidence type="ECO:0000256" key="9">
    <source>
        <dbReference type="ARBA" id="ARBA00023180"/>
    </source>
</evidence>
<feature type="domain" description="TGF-beta family profile" evidence="12">
    <location>
        <begin position="209"/>
        <end position="326"/>
    </location>
</feature>
<evidence type="ECO:0000259" key="12">
    <source>
        <dbReference type="PROSITE" id="PS51362"/>
    </source>
</evidence>
<dbReference type="GO" id="GO:0051094">
    <property type="term" value="P:positive regulation of developmental process"/>
    <property type="evidence" value="ECO:0007669"/>
    <property type="project" value="UniProtKB-ARBA"/>
</dbReference>
<feature type="compositionally biased region" description="Low complexity" evidence="11">
    <location>
        <begin position="1"/>
        <end position="26"/>
    </location>
</feature>
<dbReference type="GO" id="GO:0005125">
    <property type="term" value="F:cytokine activity"/>
    <property type="evidence" value="ECO:0007669"/>
    <property type="project" value="TreeGrafter"/>
</dbReference>
<dbReference type="SUPFAM" id="SSF57501">
    <property type="entry name" value="Cystine-knot cytokines"/>
    <property type="match status" value="1"/>
</dbReference>
<dbReference type="PANTHER" id="PTHR11848">
    <property type="entry name" value="TGF-BETA FAMILY"/>
    <property type="match status" value="1"/>
</dbReference>
<feature type="compositionally biased region" description="Basic residues" evidence="11">
    <location>
        <begin position="208"/>
        <end position="222"/>
    </location>
</feature>
<comment type="subcellular location">
    <subcellularLocation>
        <location evidence="1">Secreted</location>
    </subcellularLocation>
</comment>
<reference evidence="13 14" key="1">
    <citation type="submission" date="2017-03" db="EMBL/GenBank/DDBJ databases">
        <title>Genome Survey of Euroglyphus maynei.</title>
        <authorList>
            <person name="Arlian L.G."/>
            <person name="Morgan M.S."/>
            <person name="Rider S.D."/>
        </authorList>
    </citation>
    <scope>NUCLEOTIDE SEQUENCE [LARGE SCALE GENOMIC DNA]</scope>
    <source>
        <strain evidence="13">Arlian Lab</strain>
        <tissue evidence="13">Whole body</tissue>
    </source>
</reference>
<keyword evidence="4" id="KW-0964">Secreted</keyword>
<keyword evidence="5" id="KW-0732">Signal</keyword>
<keyword evidence="3" id="KW-0217">Developmental protein</keyword>
<evidence type="ECO:0000256" key="5">
    <source>
        <dbReference type="ARBA" id="ARBA00022729"/>
    </source>
</evidence>
<comment type="caution">
    <text evidence="13">The sequence shown here is derived from an EMBL/GenBank/DDBJ whole genome shotgun (WGS) entry which is preliminary data.</text>
</comment>
<comment type="similarity">
    <text evidence="2 10">Belongs to the TGF-beta family.</text>
</comment>
<keyword evidence="8" id="KW-1015">Disulfide bond</keyword>
<evidence type="ECO:0000256" key="3">
    <source>
        <dbReference type="ARBA" id="ARBA00022473"/>
    </source>
</evidence>
<dbReference type="PROSITE" id="PS51362">
    <property type="entry name" value="TGF_BETA_2"/>
    <property type="match status" value="1"/>
</dbReference>
<dbReference type="InterPro" id="IPR001111">
    <property type="entry name" value="TGF-b_propeptide"/>
</dbReference>
<dbReference type="InterPro" id="IPR015615">
    <property type="entry name" value="TGF-beta-rel"/>
</dbReference>
<dbReference type="SMART" id="SM00204">
    <property type="entry name" value="TGFB"/>
    <property type="match status" value="1"/>
</dbReference>
<dbReference type="Proteomes" id="UP000194236">
    <property type="component" value="Unassembled WGS sequence"/>
</dbReference>
<dbReference type="GO" id="GO:0030154">
    <property type="term" value="P:cell differentiation"/>
    <property type="evidence" value="ECO:0007669"/>
    <property type="project" value="UniProtKB-KW"/>
</dbReference>
<evidence type="ECO:0000256" key="1">
    <source>
        <dbReference type="ARBA" id="ARBA00004613"/>
    </source>
</evidence>
<dbReference type="Pfam" id="PF00688">
    <property type="entry name" value="TGFb_propeptide"/>
    <property type="match status" value="1"/>
</dbReference>
<keyword evidence="9" id="KW-0325">Glycoprotein</keyword>
<evidence type="ECO:0000256" key="4">
    <source>
        <dbReference type="ARBA" id="ARBA00022525"/>
    </source>
</evidence>
<protein>
    <submittedName>
        <fullName evidence="13">Bone morphogenetic protein-like protein</fullName>
    </submittedName>
</protein>
<dbReference type="Gene3D" id="2.60.120.970">
    <property type="match status" value="1"/>
</dbReference>
<dbReference type="PROSITE" id="PS00250">
    <property type="entry name" value="TGF_BETA_1"/>
    <property type="match status" value="1"/>
</dbReference>
<dbReference type="GO" id="GO:0051240">
    <property type="term" value="P:positive regulation of multicellular organismal process"/>
    <property type="evidence" value="ECO:0007669"/>
    <property type="project" value="UniProtKB-ARBA"/>
</dbReference>
<feature type="compositionally biased region" description="Basic residues" evidence="11">
    <location>
        <begin position="187"/>
        <end position="196"/>
    </location>
</feature>
<sequence length="326" mass="37681">MSKVNNSLSPSSSSSSNSGEEYSSSSDVNNDQQYLQRVNIYHLLRPLSEDEQQQQQQQQQMTSETILRRSKLIDTQVIDVRDSGWLSFDVYPAVEWWLKHPTENYGLLITIKDHNGLNESSHSNLFVFDSMITNSGQVQSATSHQQQEQLKYDKNHEWHELQPLIITFSNDAITHKQYLVSREKLLNRSKRDRKRGGNGQSNNNYGQKRPKKKIHKNSSRERKHCRRYQMYFDFKDVGWMDWIVAPPGYQAFYCKGECSYPMSQQMNKTNHAIIQSLINSVNPAVVPEPCCIPTDLSSVTLLYLDHHEKVVLKNYPNMVVEGCGCS</sequence>
<evidence type="ECO:0000256" key="6">
    <source>
        <dbReference type="ARBA" id="ARBA00022782"/>
    </source>
</evidence>
<dbReference type="AlphaFoldDB" id="A0A1Y3B935"/>
<feature type="region of interest" description="Disordered" evidence="11">
    <location>
        <begin position="1"/>
        <end position="31"/>
    </location>
</feature>
<organism evidence="13 14">
    <name type="scientific">Euroglyphus maynei</name>
    <name type="common">Mayne's house dust mite</name>
    <dbReference type="NCBI Taxonomy" id="6958"/>
    <lineage>
        <taxon>Eukaryota</taxon>
        <taxon>Metazoa</taxon>
        <taxon>Ecdysozoa</taxon>
        <taxon>Arthropoda</taxon>
        <taxon>Chelicerata</taxon>
        <taxon>Arachnida</taxon>
        <taxon>Acari</taxon>
        <taxon>Acariformes</taxon>
        <taxon>Sarcoptiformes</taxon>
        <taxon>Astigmata</taxon>
        <taxon>Psoroptidia</taxon>
        <taxon>Analgoidea</taxon>
        <taxon>Pyroglyphidae</taxon>
        <taxon>Pyroglyphinae</taxon>
        <taxon>Euroglyphus</taxon>
    </lineage>
</organism>
<dbReference type="PRINTS" id="PR00669">
    <property type="entry name" value="INHIBINA"/>
</dbReference>
<dbReference type="FunFam" id="2.10.90.10:FF:000103">
    <property type="entry name" value="Bone morphogenetic protein 16"/>
    <property type="match status" value="1"/>
</dbReference>
<accession>A0A1Y3B935</accession>
<feature type="region of interest" description="Disordered" evidence="11">
    <location>
        <begin position="184"/>
        <end position="222"/>
    </location>
</feature>
<evidence type="ECO:0000256" key="11">
    <source>
        <dbReference type="SAM" id="MobiDB-lite"/>
    </source>
</evidence>
<dbReference type="PANTHER" id="PTHR11848:SF263">
    <property type="entry name" value="PROTEIN DECAPENTAPLEGIC"/>
    <property type="match status" value="1"/>
</dbReference>
<dbReference type="Gene3D" id="2.10.90.10">
    <property type="entry name" value="Cystine-knot cytokines"/>
    <property type="match status" value="1"/>
</dbReference>
<keyword evidence="7 10" id="KW-0339">Growth factor</keyword>
<evidence type="ECO:0000313" key="14">
    <source>
        <dbReference type="Proteomes" id="UP000194236"/>
    </source>
</evidence>
<name>A0A1Y3B935_EURMA</name>
<keyword evidence="14" id="KW-1185">Reference proteome</keyword>
<evidence type="ECO:0000313" key="13">
    <source>
        <dbReference type="EMBL" id="OTF77359.1"/>
    </source>
</evidence>